<keyword evidence="5" id="KW-0274">FAD</keyword>
<evidence type="ECO:0000256" key="3">
    <source>
        <dbReference type="ARBA" id="ARBA00022714"/>
    </source>
</evidence>
<evidence type="ECO:0000256" key="4">
    <source>
        <dbReference type="ARBA" id="ARBA00022723"/>
    </source>
</evidence>
<dbReference type="Gene3D" id="3.40.50.80">
    <property type="entry name" value="Nucleotide-binding domain of ferredoxin-NADP reductase (FNR) module"/>
    <property type="match status" value="1"/>
</dbReference>
<protein>
    <submittedName>
        <fullName evidence="11">Ferredoxin-NADP reductase</fullName>
    </submittedName>
</protein>
<evidence type="ECO:0000313" key="11">
    <source>
        <dbReference type="EMBL" id="SFC99664.1"/>
    </source>
</evidence>
<dbReference type="PRINTS" id="PR00371">
    <property type="entry name" value="FPNCR"/>
</dbReference>
<name>A0A1I1NPQ5_9RHOB</name>
<dbReference type="RefSeq" id="WP_093446129.1">
    <property type="nucleotide sequence ID" value="NZ_FNZG01000001.1"/>
</dbReference>
<comment type="cofactor">
    <cofactor evidence="1">
        <name>FAD</name>
        <dbReference type="ChEBI" id="CHEBI:57692"/>
    </cofactor>
</comment>
<dbReference type="GO" id="GO:0016491">
    <property type="term" value="F:oxidoreductase activity"/>
    <property type="evidence" value="ECO:0007669"/>
    <property type="project" value="UniProtKB-KW"/>
</dbReference>
<dbReference type="CDD" id="cd06196">
    <property type="entry name" value="FNR_like_1"/>
    <property type="match status" value="1"/>
</dbReference>
<evidence type="ECO:0000259" key="10">
    <source>
        <dbReference type="PROSITE" id="PS51384"/>
    </source>
</evidence>
<dbReference type="Pfam" id="PF00175">
    <property type="entry name" value="NAD_binding_1"/>
    <property type="match status" value="1"/>
</dbReference>
<evidence type="ECO:0000256" key="8">
    <source>
        <dbReference type="ARBA" id="ARBA00023014"/>
    </source>
</evidence>
<evidence type="ECO:0000256" key="6">
    <source>
        <dbReference type="ARBA" id="ARBA00023002"/>
    </source>
</evidence>
<dbReference type="PRINTS" id="PR00410">
    <property type="entry name" value="PHEHYDRXLASE"/>
</dbReference>
<dbReference type="GO" id="GO:0050660">
    <property type="term" value="F:flavin adenine dinucleotide binding"/>
    <property type="evidence" value="ECO:0007669"/>
    <property type="project" value="TreeGrafter"/>
</dbReference>
<dbReference type="AlphaFoldDB" id="A0A1I1NPQ5"/>
<dbReference type="SUPFAM" id="SSF63380">
    <property type="entry name" value="Riboflavin synthase domain-like"/>
    <property type="match status" value="1"/>
</dbReference>
<dbReference type="EMBL" id="FOLX01000001">
    <property type="protein sequence ID" value="SFC99664.1"/>
    <property type="molecule type" value="Genomic_DNA"/>
</dbReference>
<dbReference type="OrthoDB" id="9792185at2"/>
<dbReference type="InterPro" id="IPR001433">
    <property type="entry name" value="OxRdtase_FAD/NAD-bd"/>
</dbReference>
<feature type="domain" description="FAD-binding FR-type" evidence="10">
    <location>
        <begin position="1"/>
        <end position="101"/>
    </location>
</feature>
<dbReference type="Proteomes" id="UP000231644">
    <property type="component" value="Unassembled WGS sequence"/>
</dbReference>
<dbReference type="Pfam" id="PF00970">
    <property type="entry name" value="FAD_binding_6"/>
    <property type="match status" value="1"/>
</dbReference>
<evidence type="ECO:0000256" key="7">
    <source>
        <dbReference type="ARBA" id="ARBA00023004"/>
    </source>
</evidence>
<evidence type="ECO:0000256" key="5">
    <source>
        <dbReference type="ARBA" id="ARBA00022827"/>
    </source>
</evidence>
<dbReference type="InterPro" id="IPR039261">
    <property type="entry name" value="FNR_nucleotide-bd"/>
</dbReference>
<sequence>MSHRLTLNRIEPVTHDTHHLVFDRPEGFEFTPGQAVDLALDREGWREEARPFTFVSLPGEAGLEFVIKSYPEHDGVTEQIGRMTPGDAVLIDEPWGAIRDEGAGTFIAGGAGVTPFVAVLRQRLQKEGALEGCRLIFSNATEQDIILRDTFEGMTGLQTEFIVTDQPDPGPGVMAGRIDRAFLKDRVDQEAGKFYVCGPEPMIEDVTEALKDLGVEDDRIVVEDLD</sequence>
<proteinExistence type="predicted"/>
<evidence type="ECO:0000313" key="12">
    <source>
        <dbReference type="Proteomes" id="UP000231644"/>
    </source>
</evidence>
<organism evidence="11 12">
    <name type="scientific">Pseudooceanicola nitratireducens</name>
    <dbReference type="NCBI Taxonomy" id="517719"/>
    <lineage>
        <taxon>Bacteria</taxon>
        <taxon>Pseudomonadati</taxon>
        <taxon>Pseudomonadota</taxon>
        <taxon>Alphaproteobacteria</taxon>
        <taxon>Rhodobacterales</taxon>
        <taxon>Paracoccaceae</taxon>
        <taxon>Pseudooceanicola</taxon>
    </lineage>
</organism>
<reference evidence="11 12" key="1">
    <citation type="submission" date="2016-10" db="EMBL/GenBank/DDBJ databases">
        <authorList>
            <person name="de Groot N.N."/>
        </authorList>
    </citation>
    <scope>NUCLEOTIDE SEQUENCE [LARGE SCALE GENOMIC DNA]</scope>
    <source>
        <strain evidence="11 12">DSM 29619</strain>
    </source>
</reference>
<comment type="cofactor">
    <cofactor evidence="9">
        <name>[2Fe-2S] cluster</name>
        <dbReference type="ChEBI" id="CHEBI:190135"/>
    </cofactor>
</comment>
<accession>A0A1I1NPQ5</accession>
<keyword evidence="3" id="KW-0001">2Fe-2S</keyword>
<evidence type="ECO:0000256" key="1">
    <source>
        <dbReference type="ARBA" id="ARBA00001974"/>
    </source>
</evidence>
<dbReference type="InterPro" id="IPR050415">
    <property type="entry name" value="MRET"/>
</dbReference>
<evidence type="ECO:0000256" key="9">
    <source>
        <dbReference type="ARBA" id="ARBA00034078"/>
    </source>
</evidence>
<dbReference type="InterPro" id="IPR017927">
    <property type="entry name" value="FAD-bd_FR_type"/>
</dbReference>
<dbReference type="PANTHER" id="PTHR47354:SF8">
    <property type="entry name" value="1,2-PHENYLACETYL-COA EPOXIDASE, SUBUNIT E"/>
    <property type="match status" value="1"/>
</dbReference>
<keyword evidence="4" id="KW-0479">Metal-binding</keyword>
<dbReference type="InterPro" id="IPR008333">
    <property type="entry name" value="Cbr1-like_FAD-bd_dom"/>
</dbReference>
<keyword evidence="12" id="KW-1185">Reference proteome</keyword>
<dbReference type="GO" id="GO:0046872">
    <property type="term" value="F:metal ion binding"/>
    <property type="evidence" value="ECO:0007669"/>
    <property type="project" value="UniProtKB-KW"/>
</dbReference>
<dbReference type="PANTHER" id="PTHR47354">
    <property type="entry name" value="NADH OXIDOREDUCTASE HCR"/>
    <property type="match status" value="1"/>
</dbReference>
<dbReference type="STRING" id="517719.SAMN05421762_3088"/>
<dbReference type="Gene3D" id="2.40.30.10">
    <property type="entry name" value="Translation factors"/>
    <property type="match status" value="1"/>
</dbReference>
<gene>
    <name evidence="11" type="ORF">SAMN05421762_3088</name>
</gene>
<dbReference type="InterPro" id="IPR017938">
    <property type="entry name" value="Riboflavin_synthase-like_b-brl"/>
</dbReference>
<dbReference type="GO" id="GO:0051537">
    <property type="term" value="F:2 iron, 2 sulfur cluster binding"/>
    <property type="evidence" value="ECO:0007669"/>
    <property type="project" value="UniProtKB-KW"/>
</dbReference>
<keyword evidence="8" id="KW-0411">Iron-sulfur</keyword>
<evidence type="ECO:0000256" key="2">
    <source>
        <dbReference type="ARBA" id="ARBA00022630"/>
    </source>
</evidence>
<keyword evidence="6" id="KW-0560">Oxidoreductase</keyword>
<dbReference type="InterPro" id="IPR001709">
    <property type="entry name" value="Flavoprot_Pyr_Nucl_cyt_Rdtase"/>
</dbReference>
<dbReference type="PROSITE" id="PS51384">
    <property type="entry name" value="FAD_FR"/>
    <property type="match status" value="1"/>
</dbReference>
<keyword evidence="2" id="KW-0285">Flavoprotein</keyword>
<keyword evidence="7" id="KW-0408">Iron</keyword>
<dbReference type="SUPFAM" id="SSF52343">
    <property type="entry name" value="Ferredoxin reductase-like, C-terminal NADP-linked domain"/>
    <property type="match status" value="1"/>
</dbReference>